<gene>
    <name evidence="4" type="ORF">EYF70_26395</name>
</gene>
<proteinExistence type="predicted"/>
<evidence type="ECO:0000256" key="2">
    <source>
        <dbReference type="ARBA" id="ARBA00022525"/>
    </source>
</evidence>
<comment type="subcellular location">
    <subcellularLocation>
        <location evidence="1">Secreted</location>
    </subcellularLocation>
</comment>
<dbReference type="PANTHER" id="PTHR38340:SF1">
    <property type="entry name" value="S-LAYER PROTEIN"/>
    <property type="match status" value="1"/>
</dbReference>
<feature type="region of interest" description="Disordered" evidence="3">
    <location>
        <begin position="508"/>
        <end position="536"/>
    </location>
</feature>
<keyword evidence="5" id="KW-1185">Reference proteome</keyword>
<dbReference type="PROSITE" id="PS00330">
    <property type="entry name" value="HEMOLYSIN_CALCIUM"/>
    <property type="match status" value="4"/>
</dbReference>
<sequence>MFCGNYVSWNATVGYVDGSAAGWFFERNNWIVFNWLTHVTICNFNDLRPALTRRNHSNRSPPHMTSFIGTPQNETRNGTDGNDSLSGGGGNGLLMAMIGPGTDVLEGSAEDDKLIGTTGNDTLDGLAGNDTMTGLRGDDVYVVDAAGDVVVEAGNGGRDTVRTALAQASLAANVEELTYTGSGDFHGIGNSIANLITGSASGDNTLDGGAGADTLVGGSGRNEFIVDSARDVIELDTNEYSMVKVAFSAAGNYTLQENVNDGAITASSTVKVNLAGNALDNVLTGSAGSNLLDGGSGDDTLDGGAGADTLQGGNGDDTYIISDNLDKITEGESTGASDTALVSVASYFLPAWVEVGRYTGTGAVALTGNTTNNSLVGGAGDDTLNGGNGGMDTLEGGIGNDLLVAGAGDSVLVGGAGNDSLRGGAGDDVLVGGDGANTADGGAGADTLQLEGELADYTFTRQPGYGALVTRIGTSETVTMRNIETVYFTGTDEEVLVADLLAGQPGEGNDTITGSDANDTLDGLQGQDQMAGGKGDDTYKVDHLGDTIVEVAAEGIDTAIVHIASGVYGLAAEVEHGTLAGSAAAGLAGNAGANRLTGNGAANTLSGAEGNDTLDGGAGADQMTGGAGDDIFFVDEARDVVIEAAGQGIDTVSTSLAKYTLAANVENLVYTGTAVFTAAGNELDNMISGGTNSETIFGAAGSDTYVAIGAAADYVRQRPNSIDLTLIKGTQRITLKGMEQVKFTDGVKTMAELFVNVASIGNDTLTGTSSNDTIDGMAGIDEMSGGQGNDTYVVDQAGDKVIEAAAEGRDTVQVAMEKGTYALGANVEDAKITSTGLVNLTGNALANLLTGNDAVNTLVGGAGDDTLVGGMGNDVLTGGAGNDTYHVDAAGDKITELVNEGTDTVITTLGTYTLAADVENLTYSGAAAFSANGNALDNVITGGKGNDTVNGAGGTDTYVVTGNYASYVRSRPNAGDVVLTKGSQKITLRNFEKVQFADGVKTMAELFLNIVSAGNDTLVGTDGNDTLDGKGGADLLTGGKGDDLYVVDSGGDTIVELANEGRDTVHVSLLGGTYLLGANVEDAKVVSGNTLGLAGNALANLLTGNAAANTLTGNAGNDTLDGGRGADSLLGGVGDDTYHVDVAGDKVIEQAGEGRDTIVTSLAKFTLATHFENLVYNGTALFSGTGNALDNEMAIGGSSGTLDGGEGTDTFVAAGAFADYARQRPNGTELVLVKGNQKITLKNIEQARFTDGVKTLAELNQNVASPANDTLAGTDGNDALDGLAGADRLVGGKGNDVYTVDNAGDTVIELADEGVDTVNIAIAAKMTYMLADHVENATITSTTAINVTGNAANNTLTGNATANILAGGGGNDTLIGGKGNDTLAGGDGDDIYSVDATGDVLTETASGGRDIVQATASKYTLAANVEDLFYVGTSLFTGIGNALDNVMEGGAFNDKLTGGQGADTFVIGAGNDTVTDFTSGVDTLAINRGIGEGKFNSETMDAPGGFGSSTELVFFTKTLGSLTLANVAKAIGSATSAYGTGDTALFAVHDAAGTALFLFTSKNDDAIVSGNELVQIASLTGVQTFAADDISLPTL</sequence>
<dbReference type="Pfam" id="PF00353">
    <property type="entry name" value="HemolysinCabind"/>
    <property type="match status" value="17"/>
</dbReference>
<evidence type="ECO:0000313" key="5">
    <source>
        <dbReference type="Proteomes" id="UP000292307"/>
    </source>
</evidence>
<keyword evidence="2" id="KW-0964">Secreted</keyword>
<dbReference type="InterPro" id="IPR018511">
    <property type="entry name" value="Hemolysin-typ_Ca-bd_CS"/>
</dbReference>
<evidence type="ECO:0000256" key="3">
    <source>
        <dbReference type="SAM" id="MobiDB-lite"/>
    </source>
</evidence>
<feature type="region of interest" description="Disordered" evidence="3">
    <location>
        <begin position="54"/>
        <end position="85"/>
    </location>
</feature>
<dbReference type="InterPro" id="IPR050557">
    <property type="entry name" value="RTX_toxin/Mannuronan_C5-epim"/>
</dbReference>
<dbReference type="EMBL" id="CP036401">
    <property type="protein sequence ID" value="QBI03950.1"/>
    <property type="molecule type" value="Genomic_DNA"/>
</dbReference>
<dbReference type="PRINTS" id="PR00313">
    <property type="entry name" value="CABNDNGRPT"/>
</dbReference>
<dbReference type="PANTHER" id="PTHR38340">
    <property type="entry name" value="S-LAYER PROTEIN"/>
    <property type="match status" value="1"/>
</dbReference>
<dbReference type="InterPro" id="IPR011049">
    <property type="entry name" value="Serralysin-like_metalloprot_C"/>
</dbReference>
<feature type="compositionally biased region" description="Polar residues" evidence="3">
    <location>
        <begin position="67"/>
        <end position="76"/>
    </location>
</feature>
<dbReference type="Proteomes" id="UP000292307">
    <property type="component" value="Chromosome"/>
</dbReference>
<dbReference type="InterPro" id="IPR001343">
    <property type="entry name" value="Hemolysn_Ca-bd"/>
</dbReference>
<evidence type="ECO:0000313" key="4">
    <source>
        <dbReference type="EMBL" id="QBI03950.1"/>
    </source>
</evidence>
<dbReference type="SUPFAM" id="SSF51120">
    <property type="entry name" value="beta-Roll"/>
    <property type="match status" value="9"/>
</dbReference>
<protein>
    <submittedName>
        <fullName evidence="4">Calcium-binding protein</fullName>
    </submittedName>
</protein>
<dbReference type="Gene3D" id="2.150.10.10">
    <property type="entry name" value="Serralysin-like metalloprotease, C-terminal"/>
    <property type="match status" value="11"/>
</dbReference>
<accession>A0ABX5S1I5</accession>
<evidence type="ECO:0000256" key="1">
    <source>
        <dbReference type="ARBA" id="ARBA00004613"/>
    </source>
</evidence>
<reference evidence="4 5" key="1">
    <citation type="submission" date="2019-02" db="EMBL/GenBank/DDBJ databases">
        <title>Draft Genome Sequences of Six Type Strains of the Genus Massilia.</title>
        <authorList>
            <person name="Miess H."/>
            <person name="Frediansyhah A."/>
            <person name="Gross H."/>
        </authorList>
    </citation>
    <scope>NUCLEOTIDE SEQUENCE [LARGE SCALE GENOMIC DNA]</scope>
    <source>
        <strain evidence="4 5">DSM 17472</strain>
    </source>
</reference>
<name>A0ABX5S1I5_9BURK</name>
<organism evidence="4 5">
    <name type="scientific">Pseudoduganella albidiflava</name>
    <dbReference type="NCBI Taxonomy" id="321983"/>
    <lineage>
        <taxon>Bacteria</taxon>
        <taxon>Pseudomonadati</taxon>
        <taxon>Pseudomonadota</taxon>
        <taxon>Betaproteobacteria</taxon>
        <taxon>Burkholderiales</taxon>
        <taxon>Oxalobacteraceae</taxon>
        <taxon>Telluria group</taxon>
        <taxon>Pseudoduganella</taxon>
    </lineage>
</organism>